<proteinExistence type="predicted"/>
<reference evidence="1 2" key="1">
    <citation type="submission" date="2019-09" db="EMBL/GenBank/DDBJ databases">
        <authorList>
            <person name="Kritzky A."/>
            <person name="Schelkanova E.Y."/>
            <person name="Alkhova Z.V."/>
            <person name="Smirnova N.I."/>
        </authorList>
    </citation>
    <scope>NUCLEOTIDE SEQUENCE [LARGE SCALE GENOMIC DNA]</scope>
    <source>
        <strain evidence="1 2">M1526</strain>
    </source>
</reference>
<dbReference type="EMBL" id="VUAA01000007">
    <property type="protein sequence ID" value="KAA1255255.1"/>
    <property type="molecule type" value="Genomic_DNA"/>
</dbReference>
<dbReference type="AlphaFoldDB" id="A0A5B1C5C8"/>
<evidence type="ECO:0000313" key="2">
    <source>
        <dbReference type="Proteomes" id="UP000323225"/>
    </source>
</evidence>
<accession>A0A5B1C5C8</accession>
<name>A0A5B1C5C8_VIBCL</name>
<dbReference type="Proteomes" id="UP000323225">
    <property type="component" value="Unassembled WGS sequence"/>
</dbReference>
<organism evidence="1 2">
    <name type="scientific">Vibrio cholerae</name>
    <dbReference type="NCBI Taxonomy" id="666"/>
    <lineage>
        <taxon>Bacteria</taxon>
        <taxon>Pseudomonadati</taxon>
        <taxon>Pseudomonadota</taxon>
        <taxon>Gammaproteobacteria</taxon>
        <taxon>Vibrionales</taxon>
        <taxon>Vibrionaceae</taxon>
        <taxon>Vibrio</taxon>
    </lineage>
</organism>
<protein>
    <submittedName>
        <fullName evidence="1">Uncharacterized protein</fullName>
    </submittedName>
</protein>
<sequence length="282" mass="32809">MSIVKKIPMLVFSYVHDHGMGKDSLSAEDFVLAQDIETRMTSVFHINNKKVNGKDTSFKFSDVKQMELLRDRIDYLCVCKPLIGRDKAKSWVYSMSRDIEKEKKEISINKVFDKLKQDSSKLVDPLKKECIAVARKLIPQLPKNFDIKVTLDWDRSRKHSYGFYEEINLSEDGLVHCEVILAMKSFFSPSGKPLNLTREEYASFKNDPDIGQFSTKIWQFHMLTMFCHQAAHGIQEFCQHELEMGSKYSIHHGEGFESLYRAFRKEIVNPRLSKQKIKVGRK</sequence>
<comment type="caution">
    <text evidence="1">The sequence shown here is derived from an EMBL/GenBank/DDBJ whole genome shotgun (WGS) entry which is preliminary data.</text>
</comment>
<evidence type="ECO:0000313" key="1">
    <source>
        <dbReference type="EMBL" id="KAA1255255.1"/>
    </source>
</evidence>
<gene>
    <name evidence="1" type="ORF">F0M16_08545</name>
</gene>